<dbReference type="InParanoid" id="A0A0D0CVW5"/>
<feature type="region of interest" description="Disordered" evidence="1">
    <location>
        <begin position="214"/>
        <end position="314"/>
    </location>
</feature>
<evidence type="ECO:0000313" key="3">
    <source>
        <dbReference type="EMBL" id="KIK87752.1"/>
    </source>
</evidence>
<reference evidence="3 4" key="1">
    <citation type="submission" date="2014-04" db="EMBL/GenBank/DDBJ databases">
        <authorList>
            <consortium name="DOE Joint Genome Institute"/>
            <person name="Kuo A."/>
            <person name="Kohler A."/>
            <person name="Jargeat P."/>
            <person name="Nagy L.G."/>
            <person name="Floudas D."/>
            <person name="Copeland A."/>
            <person name="Barry K.W."/>
            <person name="Cichocki N."/>
            <person name="Veneault-Fourrey C."/>
            <person name="LaButti K."/>
            <person name="Lindquist E.A."/>
            <person name="Lipzen A."/>
            <person name="Lundell T."/>
            <person name="Morin E."/>
            <person name="Murat C."/>
            <person name="Sun H."/>
            <person name="Tunlid A."/>
            <person name="Henrissat B."/>
            <person name="Grigoriev I.V."/>
            <person name="Hibbett D.S."/>
            <person name="Martin F."/>
            <person name="Nordberg H.P."/>
            <person name="Cantor M.N."/>
            <person name="Hua S.X."/>
        </authorList>
    </citation>
    <scope>NUCLEOTIDE SEQUENCE [LARGE SCALE GENOMIC DNA]</scope>
    <source>
        <strain evidence="3 4">Ve08.2h10</strain>
    </source>
</reference>
<protein>
    <submittedName>
        <fullName evidence="3">Uncharacterized protein</fullName>
    </submittedName>
</protein>
<evidence type="ECO:0000256" key="1">
    <source>
        <dbReference type="SAM" id="MobiDB-lite"/>
    </source>
</evidence>
<name>A0A0D0CVW5_9AGAM</name>
<dbReference type="OrthoDB" id="7862095at2759"/>
<reference evidence="4" key="2">
    <citation type="submission" date="2015-01" db="EMBL/GenBank/DDBJ databases">
        <title>Evolutionary Origins and Diversification of the Mycorrhizal Mutualists.</title>
        <authorList>
            <consortium name="DOE Joint Genome Institute"/>
            <consortium name="Mycorrhizal Genomics Consortium"/>
            <person name="Kohler A."/>
            <person name="Kuo A."/>
            <person name="Nagy L.G."/>
            <person name="Floudas D."/>
            <person name="Copeland A."/>
            <person name="Barry K.W."/>
            <person name="Cichocki N."/>
            <person name="Veneault-Fourrey C."/>
            <person name="LaButti K."/>
            <person name="Lindquist E.A."/>
            <person name="Lipzen A."/>
            <person name="Lundell T."/>
            <person name="Morin E."/>
            <person name="Murat C."/>
            <person name="Riley R."/>
            <person name="Ohm R."/>
            <person name="Sun H."/>
            <person name="Tunlid A."/>
            <person name="Henrissat B."/>
            <person name="Grigoriev I.V."/>
            <person name="Hibbett D.S."/>
            <person name="Martin F."/>
        </authorList>
    </citation>
    <scope>NUCLEOTIDE SEQUENCE [LARGE SCALE GENOMIC DNA]</scope>
    <source>
        <strain evidence="4">Ve08.2h10</strain>
    </source>
</reference>
<feature type="compositionally biased region" description="Polar residues" evidence="1">
    <location>
        <begin position="216"/>
        <end position="225"/>
    </location>
</feature>
<keyword evidence="2" id="KW-1133">Transmembrane helix</keyword>
<dbReference type="EMBL" id="KN825541">
    <property type="protein sequence ID" value="KIK87752.1"/>
    <property type="molecule type" value="Genomic_DNA"/>
</dbReference>
<feature type="compositionally biased region" description="Polar residues" evidence="1">
    <location>
        <begin position="266"/>
        <end position="276"/>
    </location>
</feature>
<dbReference type="HOGENOM" id="CLU_485789_0_0_1"/>
<feature type="region of interest" description="Disordered" evidence="1">
    <location>
        <begin position="344"/>
        <end position="376"/>
    </location>
</feature>
<evidence type="ECO:0000256" key="2">
    <source>
        <dbReference type="SAM" id="Phobius"/>
    </source>
</evidence>
<organism evidence="3 4">
    <name type="scientific">Paxillus rubicundulus Ve08.2h10</name>
    <dbReference type="NCBI Taxonomy" id="930991"/>
    <lineage>
        <taxon>Eukaryota</taxon>
        <taxon>Fungi</taxon>
        <taxon>Dikarya</taxon>
        <taxon>Basidiomycota</taxon>
        <taxon>Agaricomycotina</taxon>
        <taxon>Agaricomycetes</taxon>
        <taxon>Agaricomycetidae</taxon>
        <taxon>Boletales</taxon>
        <taxon>Paxilineae</taxon>
        <taxon>Paxillaceae</taxon>
        <taxon>Paxillus</taxon>
    </lineage>
</organism>
<keyword evidence="4" id="KW-1185">Reference proteome</keyword>
<evidence type="ECO:0000313" key="4">
    <source>
        <dbReference type="Proteomes" id="UP000054538"/>
    </source>
</evidence>
<sequence length="561" mass="63734">MSILTFLLSGAISIIIWFEIFHSYELSNKERVAFILTGIVESMLFLASILGFIGVVARKQLFVMIYTYFLYVHFVLNLIVGIYFLVSVRMSNRQHLVDYCAQVFVNTSTERDCTRLMDVSTYVYITIVAFLLLLELYGALIASRYVYRLRMQKRAIRSRRLGYFHALSVPEPATAMLTSQQSDNIELLHPRESTGSTFTYTDPYDLEGAVLDIRPQPSTSYTPLSTHDRDLPPLPKPSPPPSQRTISSDASSGRRVRALPPRPMPNATSQTVTSAPSWPPERTERQRRPPNSNPPTSYIHGSQEPASPESEDEWQSLYTAEVSTNAHSALMDHAAYMRTVFVPPSSARPVPRSPPYYTDSRQPDEEGQSSSKRQRSAIDESLFPWGPTSVAIQDTLAPEHQQVLNILDNWSNDPTFIVRKILLAPRAPDFPPDQWTNIIKGLAIDLNKIVGAHYSTDVETKQMKDIRDLFQLSIRTSKQSKIVWTHGDWVIAFGKTLQATVFALPQRSAEYTAWQTYISQLFASVQFSQHERVMEFDKAVRLCVANQKHIRLIDFAKFDDL</sequence>
<accession>A0A0D0CVW5</accession>
<feature type="transmembrane region" description="Helical" evidence="2">
    <location>
        <begin position="122"/>
        <end position="147"/>
    </location>
</feature>
<feature type="compositionally biased region" description="Pro residues" evidence="1">
    <location>
        <begin position="232"/>
        <end position="242"/>
    </location>
</feature>
<keyword evidence="2" id="KW-0472">Membrane</keyword>
<keyword evidence="2" id="KW-0812">Transmembrane</keyword>
<dbReference type="STRING" id="930991.A0A0D0CVW5"/>
<dbReference type="Proteomes" id="UP000054538">
    <property type="component" value="Unassembled WGS sequence"/>
</dbReference>
<dbReference type="AlphaFoldDB" id="A0A0D0CVW5"/>
<feature type="transmembrane region" description="Helical" evidence="2">
    <location>
        <begin position="68"/>
        <end position="86"/>
    </location>
</feature>
<gene>
    <name evidence="3" type="ORF">PAXRUDRAFT_14431</name>
</gene>
<feature type="transmembrane region" description="Helical" evidence="2">
    <location>
        <begin position="33"/>
        <end position="56"/>
    </location>
</feature>
<proteinExistence type="predicted"/>